<sequence>MAEQHQPSKPNFLSSHFRLLPCHHLKFSLSDSTIKRDIQLLYLRFCVRCYEDFLGW</sequence>
<proteinExistence type="predicted"/>
<keyword evidence="2" id="KW-1185">Reference proteome</keyword>
<reference evidence="1 2" key="1">
    <citation type="submission" date="2014-11" db="EMBL/GenBank/DDBJ databases">
        <title>Genetic blueprint of the zoonotic pathogen Toxocara canis.</title>
        <authorList>
            <person name="Zhu X.-Q."/>
            <person name="Korhonen P.K."/>
            <person name="Cai H."/>
            <person name="Young N.D."/>
            <person name="Nejsum P."/>
            <person name="von Samson-Himmelstjerna G."/>
            <person name="Boag P.R."/>
            <person name="Tan P."/>
            <person name="Li Q."/>
            <person name="Min J."/>
            <person name="Yang Y."/>
            <person name="Wang X."/>
            <person name="Fang X."/>
            <person name="Hall R.S."/>
            <person name="Hofmann A."/>
            <person name="Sternberg P.W."/>
            <person name="Jex A.R."/>
            <person name="Gasser R.B."/>
        </authorList>
    </citation>
    <scope>NUCLEOTIDE SEQUENCE [LARGE SCALE GENOMIC DNA]</scope>
    <source>
        <strain evidence="1">PN_DK_2014</strain>
    </source>
</reference>
<evidence type="ECO:0000313" key="1">
    <source>
        <dbReference type="EMBL" id="KHN81846.1"/>
    </source>
</evidence>
<accession>A0A0B2VE87</accession>
<dbReference type="AlphaFoldDB" id="A0A0B2VE87"/>
<dbReference type="EMBL" id="JPKZ01001447">
    <property type="protein sequence ID" value="KHN81846.1"/>
    <property type="molecule type" value="Genomic_DNA"/>
</dbReference>
<protein>
    <submittedName>
        <fullName evidence="1">Uncharacterized protein</fullName>
    </submittedName>
</protein>
<comment type="caution">
    <text evidence="1">The sequence shown here is derived from an EMBL/GenBank/DDBJ whole genome shotgun (WGS) entry which is preliminary data.</text>
</comment>
<organism evidence="1 2">
    <name type="scientific">Toxocara canis</name>
    <name type="common">Canine roundworm</name>
    <dbReference type="NCBI Taxonomy" id="6265"/>
    <lineage>
        <taxon>Eukaryota</taxon>
        <taxon>Metazoa</taxon>
        <taxon>Ecdysozoa</taxon>
        <taxon>Nematoda</taxon>
        <taxon>Chromadorea</taxon>
        <taxon>Rhabditida</taxon>
        <taxon>Spirurina</taxon>
        <taxon>Ascaridomorpha</taxon>
        <taxon>Ascaridoidea</taxon>
        <taxon>Toxocaridae</taxon>
        <taxon>Toxocara</taxon>
    </lineage>
</organism>
<name>A0A0B2VE87_TOXCA</name>
<gene>
    <name evidence="1" type="ORF">Tcan_06002</name>
</gene>
<dbReference type="Proteomes" id="UP000031036">
    <property type="component" value="Unassembled WGS sequence"/>
</dbReference>
<evidence type="ECO:0000313" key="2">
    <source>
        <dbReference type="Proteomes" id="UP000031036"/>
    </source>
</evidence>